<evidence type="ECO:0000313" key="3">
    <source>
        <dbReference type="EMBL" id="CAL6057337.1"/>
    </source>
</evidence>
<keyword evidence="4" id="KW-1185">Reference proteome</keyword>
<reference evidence="3 4" key="2">
    <citation type="submission" date="2024-07" db="EMBL/GenBank/DDBJ databases">
        <authorList>
            <person name="Akdeniz Z."/>
        </authorList>
    </citation>
    <scope>NUCLEOTIDE SEQUENCE [LARGE SCALE GENOMIC DNA]</scope>
</reference>
<sequence length="408" mass="46999">MLTDQQITDIILSLLRNESPDTSELIKQLSGACPTSIHAVASAFTNLRSHSDRPLSKHSFEQFLVVSESIFEVYIKFCDRLLTEKQERAQQGRKTSEAFYTPSITNIASPTPVGRCGDPTFADMNILLNSLRTYFMLTNERKLYASEALRGHKLFTSHLLWRGLFHQALSEQNLEECDENMAFMLISAQIVVYVHLMRAFGLVEEDVRLWVQYFINSSSTLYHLNQAQVSNFYEQIESVFSSADSEENELPLLARNNIVRVAPNYSGYRAVYVNPDRLKRKHFEEEPLFNCEQEQLLKELTTMMSEPVEMKKISSDDVHIKALTRQELINKIWGEKTELQMYDEAVPIGQAHELNDMIEQYLNAIFEPKTEEESEWDDESSQEHSTESTCSIKSYIGKELSGEIFKKI</sequence>
<evidence type="ECO:0000256" key="1">
    <source>
        <dbReference type="SAM" id="MobiDB-lite"/>
    </source>
</evidence>
<reference evidence="2" key="1">
    <citation type="submission" date="2023-06" db="EMBL/GenBank/DDBJ databases">
        <authorList>
            <person name="Kurt Z."/>
        </authorList>
    </citation>
    <scope>NUCLEOTIDE SEQUENCE</scope>
</reference>
<protein>
    <submittedName>
        <fullName evidence="2">Uncharacterized protein</fullName>
    </submittedName>
</protein>
<feature type="region of interest" description="Disordered" evidence="1">
    <location>
        <begin position="370"/>
        <end position="390"/>
    </location>
</feature>
<evidence type="ECO:0000313" key="4">
    <source>
        <dbReference type="Proteomes" id="UP001642409"/>
    </source>
</evidence>
<proteinExistence type="predicted"/>
<dbReference type="EMBL" id="CATOUU010000126">
    <property type="protein sequence ID" value="CAI9917186.1"/>
    <property type="molecule type" value="Genomic_DNA"/>
</dbReference>
<comment type="caution">
    <text evidence="2">The sequence shown here is derived from an EMBL/GenBank/DDBJ whole genome shotgun (WGS) entry which is preliminary data.</text>
</comment>
<name>A0AA86TH94_9EUKA</name>
<accession>A0AA86TH94</accession>
<dbReference type="EMBL" id="CAXDID020000214">
    <property type="protein sequence ID" value="CAL6057337.1"/>
    <property type="molecule type" value="Genomic_DNA"/>
</dbReference>
<feature type="compositionally biased region" description="Acidic residues" evidence="1">
    <location>
        <begin position="370"/>
        <end position="380"/>
    </location>
</feature>
<organism evidence="2">
    <name type="scientific">Hexamita inflata</name>
    <dbReference type="NCBI Taxonomy" id="28002"/>
    <lineage>
        <taxon>Eukaryota</taxon>
        <taxon>Metamonada</taxon>
        <taxon>Diplomonadida</taxon>
        <taxon>Hexamitidae</taxon>
        <taxon>Hexamitinae</taxon>
        <taxon>Hexamita</taxon>
    </lineage>
</organism>
<dbReference type="AlphaFoldDB" id="A0AA86TH94"/>
<dbReference type="Proteomes" id="UP001642409">
    <property type="component" value="Unassembled WGS sequence"/>
</dbReference>
<gene>
    <name evidence="3" type="ORF">HINF_LOCUS47457</name>
    <name evidence="2" type="ORF">HINF_LOCUS4831</name>
</gene>
<evidence type="ECO:0000313" key="2">
    <source>
        <dbReference type="EMBL" id="CAI9917186.1"/>
    </source>
</evidence>